<keyword evidence="3" id="KW-1185">Reference proteome</keyword>
<evidence type="ECO:0000313" key="2">
    <source>
        <dbReference type="EMBL" id="OCL09142.1"/>
    </source>
</evidence>
<organism evidence="2 3">
    <name type="scientific">Glonium stellatum</name>
    <dbReference type="NCBI Taxonomy" id="574774"/>
    <lineage>
        <taxon>Eukaryota</taxon>
        <taxon>Fungi</taxon>
        <taxon>Dikarya</taxon>
        <taxon>Ascomycota</taxon>
        <taxon>Pezizomycotina</taxon>
        <taxon>Dothideomycetes</taxon>
        <taxon>Pleosporomycetidae</taxon>
        <taxon>Gloniales</taxon>
        <taxon>Gloniaceae</taxon>
        <taxon>Glonium</taxon>
    </lineage>
</organism>
<dbReference type="AlphaFoldDB" id="A0A8E2F223"/>
<dbReference type="Gene3D" id="3.50.50.60">
    <property type="entry name" value="FAD/NAD(P)-binding domain"/>
    <property type="match status" value="1"/>
</dbReference>
<dbReference type="SUPFAM" id="SSF51971">
    <property type="entry name" value="Nucleotide-binding domain"/>
    <property type="match status" value="1"/>
</dbReference>
<dbReference type="OrthoDB" id="68575at2759"/>
<feature type="signal peptide" evidence="1">
    <location>
        <begin position="1"/>
        <end position="21"/>
    </location>
</feature>
<evidence type="ECO:0000313" key="3">
    <source>
        <dbReference type="Proteomes" id="UP000250140"/>
    </source>
</evidence>
<evidence type="ECO:0000256" key="1">
    <source>
        <dbReference type="SAM" id="SignalP"/>
    </source>
</evidence>
<dbReference type="EMBL" id="KV749504">
    <property type="protein sequence ID" value="OCL09142.1"/>
    <property type="molecule type" value="Genomic_DNA"/>
</dbReference>
<reference evidence="2 3" key="1">
    <citation type="journal article" date="2016" name="Nat. Commun.">
        <title>Ectomycorrhizal ecology is imprinted in the genome of the dominant symbiotic fungus Cenococcum geophilum.</title>
        <authorList>
            <consortium name="DOE Joint Genome Institute"/>
            <person name="Peter M."/>
            <person name="Kohler A."/>
            <person name="Ohm R.A."/>
            <person name="Kuo A."/>
            <person name="Krutzmann J."/>
            <person name="Morin E."/>
            <person name="Arend M."/>
            <person name="Barry K.W."/>
            <person name="Binder M."/>
            <person name="Choi C."/>
            <person name="Clum A."/>
            <person name="Copeland A."/>
            <person name="Grisel N."/>
            <person name="Haridas S."/>
            <person name="Kipfer T."/>
            <person name="LaButti K."/>
            <person name="Lindquist E."/>
            <person name="Lipzen A."/>
            <person name="Maire R."/>
            <person name="Meier B."/>
            <person name="Mihaltcheva S."/>
            <person name="Molinier V."/>
            <person name="Murat C."/>
            <person name="Poggeler S."/>
            <person name="Quandt C.A."/>
            <person name="Sperisen C."/>
            <person name="Tritt A."/>
            <person name="Tisserant E."/>
            <person name="Crous P.W."/>
            <person name="Henrissat B."/>
            <person name="Nehls U."/>
            <person name="Egli S."/>
            <person name="Spatafora J.W."/>
            <person name="Grigoriev I.V."/>
            <person name="Martin F.M."/>
        </authorList>
    </citation>
    <scope>NUCLEOTIDE SEQUENCE [LARGE SCALE GENOMIC DNA]</scope>
    <source>
        <strain evidence="2 3">CBS 207.34</strain>
    </source>
</reference>
<dbReference type="Pfam" id="PF13450">
    <property type="entry name" value="NAD_binding_8"/>
    <property type="match status" value="1"/>
</dbReference>
<feature type="chain" id="PRO_5034720639" evidence="1">
    <location>
        <begin position="22"/>
        <end position="120"/>
    </location>
</feature>
<protein>
    <submittedName>
        <fullName evidence="2">Uncharacterized protein</fullName>
    </submittedName>
</protein>
<name>A0A8E2F223_9PEZI</name>
<sequence length="120" mass="13181">MTIKNFLSIIGVFATVVYARAVPGHQHEFKPADIITRDIYIIGGGASGTYAAVRLREDMNTTIIMVEQKDHLRTGKAVPGYPSADPKTALKIYAGQVQKYPYLASGYFLPDPIPDDLLLI</sequence>
<dbReference type="Proteomes" id="UP000250140">
    <property type="component" value="Unassembled WGS sequence"/>
</dbReference>
<proteinExistence type="predicted"/>
<dbReference type="InterPro" id="IPR036188">
    <property type="entry name" value="FAD/NAD-bd_sf"/>
</dbReference>
<accession>A0A8E2F223</accession>
<keyword evidence="1" id="KW-0732">Signal</keyword>
<gene>
    <name evidence="2" type="ORF">AOQ84DRAFT_363520</name>
</gene>